<keyword evidence="3" id="KW-1185">Reference proteome</keyword>
<feature type="compositionally biased region" description="Basic and acidic residues" evidence="1">
    <location>
        <begin position="72"/>
        <end position="89"/>
    </location>
</feature>
<proteinExistence type="predicted"/>
<organism evidence="2 3">
    <name type="scientific">Exidia glandulosa HHB12029</name>
    <dbReference type="NCBI Taxonomy" id="1314781"/>
    <lineage>
        <taxon>Eukaryota</taxon>
        <taxon>Fungi</taxon>
        <taxon>Dikarya</taxon>
        <taxon>Basidiomycota</taxon>
        <taxon>Agaricomycotina</taxon>
        <taxon>Agaricomycetes</taxon>
        <taxon>Auriculariales</taxon>
        <taxon>Exidiaceae</taxon>
        <taxon>Exidia</taxon>
    </lineage>
</organism>
<protein>
    <submittedName>
        <fullName evidence="2">Uncharacterized protein</fullName>
    </submittedName>
</protein>
<gene>
    <name evidence="2" type="ORF">EXIGLDRAFT_493996</name>
</gene>
<feature type="region of interest" description="Disordered" evidence="1">
    <location>
        <begin position="317"/>
        <end position="472"/>
    </location>
</feature>
<dbReference type="InParanoid" id="A0A165JIW6"/>
<dbReference type="Proteomes" id="UP000077266">
    <property type="component" value="Unassembled WGS sequence"/>
</dbReference>
<sequence>MSPVSVPQRMASRTALRPGTGTSPTTTASAYGSGTGAGVQIPRPGSVQPNLRHARSTPGQQQQQIWHPPASEYEREHREAAARSRERGQSRSPTVPINIPQSRRRNGSHAAWPMGNSAESGYGSFERSSPVTYSSQPINANANGRTVTRRQTIPSLAEATTTNGTTSGISNGRPPQQRDSFIENKTRIRLHQIETASVTRPLGSDTEDWIRLLHSEHVAMFETQQTIASLELQDRMKRIAQEEEEATAGVLSDELSDLTQAFNASRERAQADCIQQVESLAMIQDVQLREALAEEERQIEERRGMGWEEEVETDFGAGARESVYAPRTPAPPTAGSFGRSLWMQPETVPRSQTRPHTPGEGLQHNSSRPSTSHAHSRTSSQSQTMSMSREQEFERRAEEARRRARYGNGGPISRPQTTDPSSSSSRNSSSYRESLALFPDAPPMPQRRPAAAFGIGRRGVLNEDELDGRRAA</sequence>
<evidence type="ECO:0000256" key="1">
    <source>
        <dbReference type="SAM" id="MobiDB-lite"/>
    </source>
</evidence>
<accession>A0A165JIW6</accession>
<feature type="compositionally biased region" description="Polar residues" evidence="1">
    <location>
        <begin position="126"/>
        <end position="148"/>
    </location>
</feature>
<feature type="region of interest" description="Disordered" evidence="1">
    <location>
        <begin position="1"/>
        <end position="148"/>
    </location>
</feature>
<reference evidence="2 3" key="1">
    <citation type="journal article" date="2016" name="Mol. Biol. Evol.">
        <title>Comparative Genomics of Early-Diverging Mushroom-Forming Fungi Provides Insights into the Origins of Lignocellulose Decay Capabilities.</title>
        <authorList>
            <person name="Nagy L.G."/>
            <person name="Riley R."/>
            <person name="Tritt A."/>
            <person name="Adam C."/>
            <person name="Daum C."/>
            <person name="Floudas D."/>
            <person name="Sun H."/>
            <person name="Yadav J.S."/>
            <person name="Pangilinan J."/>
            <person name="Larsson K.H."/>
            <person name="Matsuura K."/>
            <person name="Barry K."/>
            <person name="Labutti K."/>
            <person name="Kuo R."/>
            <person name="Ohm R.A."/>
            <person name="Bhattacharya S.S."/>
            <person name="Shirouzu T."/>
            <person name="Yoshinaga Y."/>
            <person name="Martin F.M."/>
            <person name="Grigoriev I.V."/>
            <person name="Hibbett D.S."/>
        </authorList>
    </citation>
    <scope>NUCLEOTIDE SEQUENCE [LARGE SCALE GENOMIC DNA]</scope>
    <source>
        <strain evidence="2 3">HHB12029</strain>
    </source>
</reference>
<feature type="compositionally biased region" description="Basic and acidic residues" evidence="1">
    <location>
        <begin position="389"/>
        <end position="401"/>
    </location>
</feature>
<evidence type="ECO:0000313" key="2">
    <source>
        <dbReference type="EMBL" id="KZV94908.1"/>
    </source>
</evidence>
<dbReference type="EMBL" id="KV425965">
    <property type="protein sequence ID" value="KZV94908.1"/>
    <property type="molecule type" value="Genomic_DNA"/>
</dbReference>
<feature type="compositionally biased region" description="Polar residues" evidence="1">
    <location>
        <begin position="363"/>
        <end position="373"/>
    </location>
</feature>
<dbReference type="AlphaFoldDB" id="A0A165JIW6"/>
<feature type="compositionally biased region" description="Low complexity" evidence="1">
    <location>
        <begin position="377"/>
        <end position="388"/>
    </location>
</feature>
<name>A0A165JIW6_EXIGL</name>
<feature type="compositionally biased region" description="Low complexity" evidence="1">
    <location>
        <begin position="19"/>
        <end position="32"/>
    </location>
</feature>
<feature type="compositionally biased region" description="Low complexity" evidence="1">
    <location>
        <begin position="421"/>
        <end position="434"/>
    </location>
</feature>
<evidence type="ECO:0000313" key="3">
    <source>
        <dbReference type="Proteomes" id="UP000077266"/>
    </source>
</evidence>